<gene>
    <name evidence="7" type="ORF">BCV70DRAFT_163770</name>
</gene>
<reference evidence="7 8" key="1">
    <citation type="journal article" date="2018" name="Mol. Biol. Evol.">
        <title>Broad Genomic Sampling Reveals a Smut Pathogenic Ancestry of the Fungal Clade Ustilaginomycotina.</title>
        <authorList>
            <person name="Kijpornyongpan T."/>
            <person name="Mondo S.J."/>
            <person name="Barry K."/>
            <person name="Sandor L."/>
            <person name="Lee J."/>
            <person name="Lipzen A."/>
            <person name="Pangilinan J."/>
            <person name="LaButti K."/>
            <person name="Hainaut M."/>
            <person name="Henrissat B."/>
            <person name="Grigoriev I.V."/>
            <person name="Spatafora J.W."/>
            <person name="Aime M.C."/>
        </authorList>
    </citation>
    <scope>NUCLEOTIDE SEQUENCE [LARGE SCALE GENOMIC DNA]</scope>
    <source>
        <strain evidence="7 8">MCA 3645</strain>
    </source>
</reference>
<evidence type="ECO:0000256" key="2">
    <source>
        <dbReference type="ARBA" id="ARBA00007581"/>
    </source>
</evidence>
<dbReference type="Gene3D" id="3.40.830.10">
    <property type="entry name" value="LigB-like"/>
    <property type="match status" value="1"/>
</dbReference>
<evidence type="ECO:0000313" key="8">
    <source>
        <dbReference type="Proteomes" id="UP000246740"/>
    </source>
</evidence>
<evidence type="ECO:0000313" key="7">
    <source>
        <dbReference type="EMBL" id="PWY98932.1"/>
    </source>
</evidence>
<feature type="domain" description="Extradiol ring-cleavage dioxygenase class III enzyme subunit B" evidence="6">
    <location>
        <begin position="25"/>
        <end position="282"/>
    </location>
</feature>
<dbReference type="EMBL" id="KZ819196">
    <property type="protein sequence ID" value="PWY98932.1"/>
    <property type="molecule type" value="Genomic_DNA"/>
</dbReference>
<keyword evidence="7" id="KW-0223">Dioxygenase</keyword>
<dbReference type="GO" id="GO:0008198">
    <property type="term" value="F:ferrous iron binding"/>
    <property type="evidence" value="ECO:0007669"/>
    <property type="project" value="InterPro"/>
</dbReference>
<proteinExistence type="inferred from homology"/>
<accession>A0A317XMA8</accession>
<keyword evidence="4" id="KW-0862">Zinc</keyword>
<dbReference type="PANTHER" id="PTHR30096">
    <property type="entry name" value="4,5-DOPA DIOXYGENASE EXTRADIOL-LIKE PROTEIN"/>
    <property type="match status" value="1"/>
</dbReference>
<dbReference type="InterPro" id="IPR014436">
    <property type="entry name" value="Extradiol_dOase_DODA"/>
</dbReference>
<comment type="similarity">
    <text evidence="2">Belongs to the DODA-type extradiol aromatic ring-opening dioxygenase family.</text>
</comment>
<comment type="cofactor">
    <cofactor evidence="1">
        <name>Zn(2+)</name>
        <dbReference type="ChEBI" id="CHEBI:29105"/>
    </cofactor>
</comment>
<evidence type="ECO:0000256" key="5">
    <source>
        <dbReference type="ARBA" id="ARBA00023002"/>
    </source>
</evidence>
<dbReference type="Proteomes" id="UP000246740">
    <property type="component" value="Unassembled WGS sequence"/>
</dbReference>
<protein>
    <submittedName>
        <fullName evidence="7">Extradiol aromatic ring-opening dioxygenase</fullName>
    </submittedName>
</protein>
<sequence length="298" mass="32448">MTSTVKRAPSYFIGHGGPPTMFQADHPAYKHWLKWGKEVRELHQDGVIRGLVFVSAHWQADELPTGVFVNVKPTNPLIYDFYGFPAHFYKQQVSSSNPASASAEVISVLKARGVTVHETDRGIDHGVWCPLRVAFQQQQQQSGASESSTSVLPATLSLTQVSLPRSESSIDSLKLGVALRDLRDRGYAIVGGGMAVHNLRDFRVTMQLGAPRSNSYSASFLNALTEAMTVGPASSQDPPSSAESTRWSKALALEKRPDFRPSHPTAEHFLPALVAFGAAHNNEQGVETLALDEGPMGW</sequence>
<organism evidence="7 8">
    <name type="scientific">Testicularia cyperi</name>
    <dbReference type="NCBI Taxonomy" id="1882483"/>
    <lineage>
        <taxon>Eukaryota</taxon>
        <taxon>Fungi</taxon>
        <taxon>Dikarya</taxon>
        <taxon>Basidiomycota</taxon>
        <taxon>Ustilaginomycotina</taxon>
        <taxon>Ustilaginomycetes</taxon>
        <taxon>Ustilaginales</taxon>
        <taxon>Anthracoideaceae</taxon>
        <taxon>Testicularia</taxon>
    </lineage>
</organism>
<dbReference type="PANTHER" id="PTHR30096:SF0">
    <property type="entry name" value="4,5-DOPA DIOXYGENASE EXTRADIOL-LIKE PROTEIN"/>
    <property type="match status" value="1"/>
</dbReference>
<dbReference type="OrthoDB" id="7396853at2759"/>
<keyword evidence="3" id="KW-0479">Metal-binding</keyword>
<dbReference type="FunCoup" id="A0A317XMA8">
    <property type="interactions" value="243"/>
</dbReference>
<name>A0A317XMA8_9BASI</name>
<evidence type="ECO:0000256" key="3">
    <source>
        <dbReference type="ARBA" id="ARBA00022723"/>
    </source>
</evidence>
<dbReference type="AlphaFoldDB" id="A0A317XMA8"/>
<evidence type="ECO:0000259" key="6">
    <source>
        <dbReference type="Pfam" id="PF02900"/>
    </source>
</evidence>
<dbReference type="STRING" id="1882483.A0A317XMA8"/>
<dbReference type="InParanoid" id="A0A317XMA8"/>
<dbReference type="Pfam" id="PF02900">
    <property type="entry name" value="LigB"/>
    <property type="match status" value="1"/>
</dbReference>
<evidence type="ECO:0000256" key="1">
    <source>
        <dbReference type="ARBA" id="ARBA00001947"/>
    </source>
</evidence>
<dbReference type="GO" id="GO:0016702">
    <property type="term" value="F:oxidoreductase activity, acting on single donors with incorporation of molecular oxygen, incorporation of two atoms of oxygen"/>
    <property type="evidence" value="ECO:0007669"/>
    <property type="project" value="UniProtKB-ARBA"/>
</dbReference>
<keyword evidence="5" id="KW-0560">Oxidoreductase</keyword>
<evidence type="ECO:0000256" key="4">
    <source>
        <dbReference type="ARBA" id="ARBA00022833"/>
    </source>
</evidence>
<dbReference type="SUPFAM" id="SSF53213">
    <property type="entry name" value="LigB-like"/>
    <property type="match status" value="1"/>
</dbReference>
<dbReference type="PIRSF" id="PIRSF006157">
    <property type="entry name" value="Doxgns_DODA"/>
    <property type="match status" value="1"/>
</dbReference>
<dbReference type="CDD" id="cd07363">
    <property type="entry name" value="45_DOPA_Dioxygenase"/>
    <property type="match status" value="1"/>
</dbReference>
<keyword evidence="8" id="KW-1185">Reference proteome</keyword>
<dbReference type="GO" id="GO:0008270">
    <property type="term" value="F:zinc ion binding"/>
    <property type="evidence" value="ECO:0007669"/>
    <property type="project" value="InterPro"/>
</dbReference>
<dbReference type="InterPro" id="IPR004183">
    <property type="entry name" value="Xdiol_dOase_suB"/>
</dbReference>